<keyword evidence="2" id="KW-1185">Reference proteome</keyword>
<name>A0A182XF09_ANOQN</name>
<sequence>MSSGPTASFSLLRSFSRGRLDRRPTRSGPRCCRAEGCARSRCTFWFVLAAFFQLDMVADGLIHGAKDTAEVRIFR</sequence>
<dbReference type="EnsemblMetazoa" id="AQUA008412-RA">
    <property type="protein sequence ID" value="AQUA008412-PA"/>
    <property type="gene ID" value="AQUA008412"/>
</dbReference>
<organism evidence="1 2">
    <name type="scientific">Anopheles quadriannulatus</name>
    <name type="common">Mosquito</name>
    <dbReference type="NCBI Taxonomy" id="34691"/>
    <lineage>
        <taxon>Eukaryota</taxon>
        <taxon>Metazoa</taxon>
        <taxon>Ecdysozoa</taxon>
        <taxon>Arthropoda</taxon>
        <taxon>Hexapoda</taxon>
        <taxon>Insecta</taxon>
        <taxon>Pterygota</taxon>
        <taxon>Neoptera</taxon>
        <taxon>Endopterygota</taxon>
        <taxon>Diptera</taxon>
        <taxon>Nematocera</taxon>
        <taxon>Culicoidea</taxon>
        <taxon>Culicidae</taxon>
        <taxon>Anophelinae</taxon>
        <taxon>Anopheles</taxon>
    </lineage>
</organism>
<dbReference type="VEuPathDB" id="VectorBase:AQUA008412"/>
<accession>A0A182XF09</accession>
<protein>
    <submittedName>
        <fullName evidence="1">Uncharacterized protein</fullName>
    </submittedName>
</protein>
<reference evidence="1" key="1">
    <citation type="submission" date="2020-05" db="UniProtKB">
        <authorList>
            <consortium name="EnsemblMetazoa"/>
        </authorList>
    </citation>
    <scope>IDENTIFICATION</scope>
    <source>
        <strain evidence="1">SANGQUA</strain>
    </source>
</reference>
<evidence type="ECO:0000313" key="1">
    <source>
        <dbReference type="EnsemblMetazoa" id="AQUA008412-PA"/>
    </source>
</evidence>
<dbReference type="Proteomes" id="UP000076407">
    <property type="component" value="Unassembled WGS sequence"/>
</dbReference>
<proteinExistence type="predicted"/>
<dbReference type="AlphaFoldDB" id="A0A182XF09"/>
<evidence type="ECO:0000313" key="2">
    <source>
        <dbReference type="Proteomes" id="UP000076407"/>
    </source>
</evidence>